<name>A0A2S2NL09_SCHGA</name>
<proteinExistence type="predicted"/>
<dbReference type="EMBL" id="GGMR01004837">
    <property type="protein sequence ID" value="MBY17456.1"/>
    <property type="molecule type" value="Transcribed_RNA"/>
</dbReference>
<evidence type="ECO:0000313" key="1">
    <source>
        <dbReference type="EMBL" id="MBY17456.1"/>
    </source>
</evidence>
<gene>
    <name evidence="1" type="primary">PO11_15</name>
    <name evidence="1" type="ORF">g.110954</name>
</gene>
<reference evidence="1" key="1">
    <citation type="submission" date="2018-04" db="EMBL/GenBank/DDBJ databases">
        <title>Transcriptome of Schizaphis graminum biotype I.</title>
        <authorList>
            <person name="Scully E.D."/>
            <person name="Geib S.M."/>
            <person name="Palmer N.A."/>
            <person name="Koch K."/>
            <person name="Bradshaw J."/>
            <person name="Heng-Moss T."/>
            <person name="Sarath G."/>
        </authorList>
    </citation>
    <scope>NUCLEOTIDE SEQUENCE</scope>
</reference>
<sequence length="260" mass="29458">MIITKTRTYNDINITINGYQVPSTKCIKYLGLHIDQKWNFTEHARIVAAKAGKVVRRLSRIMPNISAAKPTKRKLLSNVAHSVLLYGAPVWAGEMSAAGWKELLKVQRRICLRVASAYCTTSREAACVIVGIAPLNLLAKERKQIHDRKRNREQPAQSENILDAWQTEWDSSTKGRWTQVLIPNIGPWIDRRHGEVNYDLTQALSLVTVVLPRTSKDSANWIPRSAGSAATRWTTLNTRYSFATPGTPEGGRQKWRWKRS</sequence>
<organism evidence="1">
    <name type="scientific">Schizaphis graminum</name>
    <name type="common">Green bug aphid</name>
    <dbReference type="NCBI Taxonomy" id="13262"/>
    <lineage>
        <taxon>Eukaryota</taxon>
        <taxon>Metazoa</taxon>
        <taxon>Ecdysozoa</taxon>
        <taxon>Arthropoda</taxon>
        <taxon>Hexapoda</taxon>
        <taxon>Insecta</taxon>
        <taxon>Pterygota</taxon>
        <taxon>Neoptera</taxon>
        <taxon>Paraneoptera</taxon>
        <taxon>Hemiptera</taxon>
        <taxon>Sternorrhyncha</taxon>
        <taxon>Aphidomorpha</taxon>
        <taxon>Aphidoidea</taxon>
        <taxon>Aphididae</taxon>
        <taxon>Aphidini</taxon>
        <taxon>Schizaphis</taxon>
    </lineage>
</organism>
<protein>
    <submittedName>
        <fullName evidence="1">Retrovirus-related Pol polyprotein from type-1 retrotransposable element R1</fullName>
    </submittedName>
</protein>
<accession>A0A2S2NL09</accession>
<dbReference type="AlphaFoldDB" id="A0A2S2NL09"/>